<sequence length="127" mass="13290">MPAETTSFLPLPTPATPGDDAKLRAIFDSFSGGSARLSRDGMLEVICATQDVSRTVAASQVDLSLQAMGEYAVLGDYINAAGVTFEGFKLAYTQFAETSVDEDYFLLEAFGLLSAAATAGGNDSSDE</sequence>
<keyword evidence="2" id="KW-1185">Reference proteome</keyword>
<dbReference type="Proteomes" id="UP000054408">
    <property type="component" value="Unassembled WGS sequence"/>
</dbReference>
<organism evidence="1 2">
    <name type="scientific">Thecamonas trahens ATCC 50062</name>
    <dbReference type="NCBI Taxonomy" id="461836"/>
    <lineage>
        <taxon>Eukaryota</taxon>
        <taxon>Apusozoa</taxon>
        <taxon>Apusomonadida</taxon>
        <taxon>Apusomonadidae</taxon>
        <taxon>Thecamonas</taxon>
    </lineage>
</organism>
<reference evidence="1 2" key="1">
    <citation type="submission" date="2010-05" db="EMBL/GenBank/DDBJ databases">
        <title>The Genome Sequence of Thecamonas trahens ATCC 50062.</title>
        <authorList>
            <consortium name="The Broad Institute Genome Sequencing Platform"/>
            <person name="Russ C."/>
            <person name="Cuomo C."/>
            <person name="Shea T."/>
            <person name="Young S.K."/>
            <person name="Zeng Q."/>
            <person name="Koehrsen M."/>
            <person name="Haas B."/>
            <person name="Borodovsky M."/>
            <person name="Guigo R."/>
            <person name="Alvarado L."/>
            <person name="Berlin A."/>
            <person name="Bochicchio J."/>
            <person name="Borenstein D."/>
            <person name="Chapman S."/>
            <person name="Chen Z."/>
            <person name="Freedman E."/>
            <person name="Gellesch M."/>
            <person name="Goldberg J."/>
            <person name="Griggs A."/>
            <person name="Gujja S."/>
            <person name="Heilman E."/>
            <person name="Heiman D."/>
            <person name="Hepburn T."/>
            <person name="Howarth C."/>
            <person name="Jen D."/>
            <person name="Larson L."/>
            <person name="Mehta T."/>
            <person name="Park D."/>
            <person name="Pearson M."/>
            <person name="Roberts A."/>
            <person name="Saif S."/>
            <person name="Shenoy N."/>
            <person name="Sisk P."/>
            <person name="Stolte C."/>
            <person name="Sykes S."/>
            <person name="Thomson T."/>
            <person name="Walk T."/>
            <person name="White J."/>
            <person name="Yandava C."/>
            <person name="Burger G."/>
            <person name="Gray M.W."/>
            <person name="Holland P.W.H."/>
            <person name="King N."/>
            <person name="Lang F.B.F."/>
            <person name="Roger A.J."/>
            <person name="Ruiz-Trillo I."/>
            <person name="Lander E."/>
            <person name="Nusbaum C."/>
        </authorList>
    </citation>
    <scope>NUCLEOTIDE SEQUENCE [LARGE SCALE GENOMIC DNA]</scope>
    <source>
        <strain evidence="1 2">ATCC 50062</strain>
    </source>
</reference>
<protein>
    <submittedName>
        <fullName evidence="1">Uncharacterized protein</fullName>
    </submittedName>
</protein>
<dbReference type="GeneID" id="25563738"/>
<dbReference type="AlphaFoldDB" id="A0A0L0D6V9"/>
<gene>
    <name evidence="1" type="ORF">AMSG_04184</name>
</gene>
<evidence type="ECO:0000313" key="2">
    <source>
        <dbReference type="Proteomes" id="UP000054408"/>
    </source>
</evidence>
<name>A0A0L0D6V9_THETB</name>
<evidence type="ECO:0000313" key="1">
    <source>
        <dbReference type="EMBL" id="KNC47950.1"/>
    </source>
</evidence>
<dbReference type="RefSeq" id="XP_013758967.1">
    <property type="nucleotide sequence ID" value="XM_013903513.1"/>
</dbReference>
<proteinExistence type="predicted"/>
<dbReference type="EMBL" id="GL349449">
    <property type="protein sequence ID" value="KNC47950.1"/>
    <property type="molecule type" value="Genomic_DNA"/>
</dbReference>
<accession>A0A0L0D6V9</accession>